<evidence type="ECO:0000313" key="3">
    <source>
        <dbReference type="EMBL" id="EMD84522.1"/>
    </source>
</evidence>
<gene>
    <name evidence="3" type="ORF">C725_0452</name>
</gene>
<organism evidence="3 4">
    <name type="scientific">Pacificimonas flava</name>
    <dbReference type="NCBI Taxonomy" id="1234595"/>
    <lineage>
        <taxon>Bacteria</taxon>
        <taxon>Pseudomonadati</taxon>
        <taxon>Pseudomonadota</taxon>
        <taxon>Alphaproteobacteria</taxon>
        <taxon>Sphingomonadales</taxon>
        <taxon>Sphingosinicellaceae</taxon>
        <taxon>Pacificimonas</taxon>
    </lineage>
</organism>
<dbReference type="Gene3D" id="3.40.30.10">
    <property type="entry name" value="Glutaredoxin"/>
    <property type="match status" value="1"/>
</dbReference>
<accession>M2U981</accession>
<feature type="signal peptide" evidence="1">
    <location>
        <begin position="1"/>
        <end position="24"/>
    </location>
</feature>
<protein>
    <submittedName>
        <fullName evidence="3">Periplasmic thiol:disulfide interchange protein DsbA</fullName>
    </submittedName>
</protein>
<dbReference type="InterPro" id="IPR012336">
    <property type="entry name" value="Thioredoxin-like_fold"/>
</dbReference>
<dbReference type="OrthoDB" id="8478320at2"/>
<dbReference type="PROSITE" id="PS51257">
    <property type="entry name" value="PROKAR_LIPOPROTEIN"/>
    <property type="match status" value="1"/>
</dbReference>
<feature type="domain" description="Thioredoxin-like fold" evidence="2">
    <location>
        <begin position="58"/>
        <end position="245"/>
    </location>
</feature>
<evidence type="ECO:0000313" key="4">
    <source>
        <dbReference type="Proteomes" id="UP000011717"/>
    </source>
</evidence>
<keyword evidence="4" id="KW-1185">Reference proteome</keyword>
<dbReference type="AlphaFoldDB" id="M2U981"/>
<reference evidence="3 4" key="1">
    <citation type="journal article" date="2013" name="Genome Announc.">
        <title>Draft Genome Sequence of Strain JLT2015T, Belonging to the Family Sphingomonadaceae of the Alphaproteobacteria.</title>
        <authorList>
            <person name="Tang K."/>
            <person name="Liu K."/>
            <person name="Li S."/>
            <person name="Jiao N."/>
        </authorList>
    </citation>
    <scope>NUCLEOTIDE SEQUENCE [LARGE SCALE GENOMIC DNA]</scope>
    <source>
        <strain evidence="3 4">JLT2015</strain>
    </source>
</reference>
<dbReference type="RefSeq" id="WP_008599898.1">
    <property type="nucleotide sequence ID" value="NZ_AMRV01000001.1"/>
</dbReference>
<dbReference type="SUPFAM" id="SSF52833">
    <property type="entry name" value="Thioredoxin-like"/>
    <property type="match status" value="1"/>
</dbReference>
<dbReference type="EMBL" id="AMRV01000001">
    <property type="protein sequence ID" value="EMD84522.1"/>
    <property type="molecule type" value="Genomic_DNA"/>
</dbReference>
<evidence type="ECO:0000256" key="1">
    <source>
        <dbReference type="SAM" id="SignalP"/>
    </source>
</evidence>
<dbReference type="Proteomes" id="UP000011717">
    <property type="component" value="Unassembled WGS sequence"/>
</dbReference>
<feature type="chain" id="PRO_5004026557" evidence="1">
    <location>
        <begin position="25"/>
        <end position="247"/>
    </location>
</feature>
<dbReference type="Pfam" id="PF13462">
    <property type="entry name" value="Thioredoxin_4"/>
    <property type="match status" value="1"/>
</dbReference>
<evidence type="ECO:0000259" key="2">
    <source>
        <dbReference type="Pfam" id="PF13462"/>
    </source>
</evidence>
<keyword evidence="1" id="KW-0732">Signal</keyword>
<name>M2U981_9SPHN</name>
<comment type="caution">
    <text evidence="3">The sequence shown here is derived from an EMBL/GenBank/DDBJ whole genome shotgun (WGS) entry which is preliminary data.</text>
</comment>
<dbReference type="Gene3D" id="1.10.40.110">
    <property type="match status" value="1"/>
</dbReference>
<sequence>MNTTLRRFVPVFLGTALLISCNQAEEATAANADGAAAEGADTGNDGNWVRQITKTPEGGYLMGNPDAAVKLVEFGSLACSHCADFHEQSMRELKGDYIASGDVSYELRTFVLNPADFVATAVARCTTPEAFYALSDAFFENQGTWLQGMANISQEDAARLEGMNPSQAMVEYGKLGGIDDFVRARGIPESKYQQCVSDESTLAEVEAIRTDAIENYDLTGTPTFAINGERIEAGTWPDVKKAIDAAL</sequence>
<proteinExistence type="predicted"/>
<dbReference type="InterPro" id="IPR036249">
    <property type="entry name" value="Thioredoxin-like_sf"/>
</dbReference>